<dbReference type="PANTHER" id="PTHR37812">
    <property type="entry name" value="MU-LIKE PROPHAGE FLUMU PROTEIN C"/>
    <property type="match status" value="1"/>
</dbReference>
<evidence type="ECO:0000313" key="3">
    <source>
        <dbReference type="Proteomes" id="UP000233343"/>
    </source>
</evidence>
<dbReference type="Pfam" id="PF08765">
    <property type="entry name" value="Mor"/>
    <property type="match status" value="1"/>
</dbReference>
<keyword evidence="3" id="KW-1185">Reference proteome</keyword>
<protein>
    <recommendedName>
        <fullName evidence="1">Mor transcription activator domain-containing protein</fullName>
    </recommendedName>
</protein>
<feature type="domain" description="Mor transcription activator" evidence="1">
    <location>
        <begin position="9"/>
        <end position="86"/>
    </location>
</feature>
<organism evidence="2 3">
    <name type="scientific">Cytobacillus horneckiae</name>
    <dbReference type="NCBI Taxonomy" id="549687"/>
    <lineage>
        <taxon>Bacteria</taxon>
        <taxon>Bacillati</taxon>
        <taxon>Bacillota</taxon>
        <taxon>Bacilli</taxon>
        <taxon>Bacillales</taxon>
        <taxon>Bacillaceae</taxon>
        <taxon>Cytobacillus</taxon>
    </lineage>
</organism>
<dbReference type="Proteomes" id="UP000233343">
    <property type="component" value="Unassembled WGS sequence"/>
</dbReference>
<proteinExistence type="predicted"/>
<evidence type="ECO:0000313" key="2">
    <source>
        <dbReference type="EMBL" id="PKG27972.1"/>
    </source>
</evidence>
<dbReference type="InterPro" id="IPR014875">
    <property type="entry name" value="Mor_transcription_activator"/>
</dbReference>
<dbReference type="PANTHER" id="PTHR37812:SF1">
    <property type="entry name" value="MU-LIKE PROPHAGE FLUMU PROTEIN C"/>
    <property type="match status" value="1"/>
</dbReference>
<dbReference type="Gene3D" id="1.10.10.60">
    <property type="entry name" value="Homeodomain-like"/>
    <property type="match status" value="1"/>
</dbReference>
<name>A0A2N0ZEQ0_9BACI</name>
<dbReference type="EMBL" id="PISD01000034">
    <property type="protein sequence ID" value="PKG27972.1"/>
    <property type="molecule type" value="Genomic_DNA"/>
</dbReference>
<sequence length="87" mass="9986">MKYVNATAKLPASLLTEIQKYVQGETIYIPKQEQNQKKWGSDSGARKRLDERNANIKSQFQTGSTIDQLAADYYLSVETIKKIIYKK</sequence>
<dbReference type="InterPro" id="IPR009057">
    <property type="entry name" value="Homeodomain-like_sf"/>
</dbReference>
<accession>A0A2N0ZEQ0</accession>
<dbReference type="InterPro" id="IPR052411">
    <property type="entry name" value="c-mor_Regulatory_Protein"/>
</dbReference>
<dbReference type="NCBIfam" id="NF040785">
    <property type="entry name" value="CD3324_fam"/>
    <property type="match status" value="1"/>
</dbReference>
<dbReference type="SUPFAM" id="SSF46689">
    <property type="entry name" value="Homeodomain-like"/>
    <property type="match status" value="1"/>
</dbReference>
<comment type="caution">
    <text evidence="2">The sequence shown here is derived from an EMBL/GenBank/DDBJ whole genome shotgun (WGS) entry which is preliminary data.</text>
</comment>
<dbReference type="InterPro" id="IPR049739">
    <property type="entry name" value="YraL-like"/>
</dbReference>
<evidence type="ECO:0000259" key="1">
    <source>
        <dbReference type="Pfam" id="PF08765"/>
    </source>
</evidence>
<dbReference type="RefSeq" id="WP_066194921.1">
    <property type="nucleotide sequence ID" value="NZ_JAFDQP010000008.1"/>
</dbReference>
<reference evidence="2 3" key="1">
    <citation type="journal article" date="2010" name="Int. J. Syst. Evol. Microbiol.">
        <title>Bacillus horneckiae sp. nov., isolated from a spacecraft-assembly clean room.</title>
        <authorList>
            <person name="Vaishampayan P."/>
            <person name="Probst A."/>
            <person name="Krishnamurthi S."/>
            <person name="Ghosh S."/>
            <person name="Osman S."/>
            <person name="McDowall A."/>
            <person name="Ruckmani A."/>
            <person name="Mayilraj S."/>
            <person name="Venkateswaran K."/>
        </authorList>
    </citation>
    <scope>NUCLEOTIDE SEQUENCE [LARGE SCALE GENOMIC DNA]</scope>
    <source>
        <strain evidence="3">1PO1SC</strain>
    </source>
</reference>
<gene>
    <name evidence="2" type="ORF">CWS20_16440</name>
</gene>
<dbReference type="AlphaFoldDB" id="A0A2N0ZEQ0"/>